<feature type="region of interest" description="Disordered" evidence="1">
    <location>
        <begin position="137"/>
        <end position="161"/>
    </location>
</feature>
<reference evidence="2" key="1">
    <citation type="submission" date="2022-10" db="EMBL/GenBank/DDBJ databases">
        <title>The complete genomes of actinobacterial strains from the NBC collection.</title>
        <authorList>
            <person name="Joergensen T.S."/>
            <person name="Alvarez Arevalo M."/>
            <person name="Sterndorff E.B."/>
            <person name="Faurdal D."/>
            <person name="Vuksanovic O."/>
            <person name="Mourched A.-S."/>
            <person name="Charusanti P."/>
            <person name="Shaw S."/>
            <person name="Blin K."/>
            <person name="Weber T."/>
        </authorList>
    </citation>
    <scope>NUCLEOTIDE SEQUENCE</scope>
    <source>
        <strain evidence="2">NBC_01393</strain>
    </source>
</reference>
<dbReference type="AlphaFoldDB" id="A0AAU3HQ07"/>
<name>A0AAU3HQ07_9ACTN</name>
<sequence length="161" mass="17724">MSSAEWSTAACRLAHRIDASVIYVEWNFGRDMCVLAIRTSWETLQREGEIPKDVLTPAIHPVRAKQGKLLRAEPIAQQMVQDRMRLRGLFPDLEREWATWMPTDPDSPGRIDASCILVYGLIPEANKGAIVHPPLPTSPQPGSSVPQAGGAAAAYGRRIAK</sequence>
<evidence type="ECO:0000256" key="1">
    <source>
        <dbReference type="SAM" id="MobiDB-lite"/>
    </source>
</evidence>
<accession>A0AAU3HQ07</accession>
<protein>
    <submittedName>
        <fullName evidence="2">Uncharacterized protein</fullName>
    </submittedName>
</protein>
<gene>
    <name evidence="2" type="ORF">OG699_06410</name>
</gene>
<proteinExistence type="predicted"/>
<organism evidence="2">
    <name type="scientific">Streptomyces sp. NBC_01393</name>
    <dbReference type="NCBI Taxonomy" id="2903851"/>
    <lineage>
        <taxon>Bacteria</taxon>
        <taxon>Bacillati</taxon>
        <taxon>Actinomycetota</taxon>
        <taxon>Actinomycetes</taxon>
        <taxon>Kitasatosporales</taxon>
        <taxon>Streptomycetaceae</taxon>
        <taxon>Streptomyces</taxon>
    </lineage>
</organism>
<evidence type="ECO:0000313" key="2">
    <source>
        <dbReference type="EMBL" id="WTZ07667.1"/>
    </source>
</evidence>
<dbReference type="EMBL" id="CP109546">
    <property type="protein sequence ID" value="WTZ07667.1"/>
    <property type="molecule type" value="Genomic_DNA"/>
</dbReference>